<dbReference type="Proteomes" id="UP001454036">
    <property type="component" value="Unassembled WGS sequence"/>
</dbReference>
<name>A0AAV3NVA1_LITER</name>
<dbReference type="EMBL" id="BAABME010015830">
    <property type="protein sequence ID" value="GAA0143179.1"/>
    <property type="molecule type" value="Genomic_DNA"/>
</dbReference>
<gene>
    <name evidence="2" type="ORF">LIER_35693</name>
</gene>
<organism evidence="2 3">
    <name type="scientific">Lithospermum erythrorhizon</name>
    <name type="common">Purple gromwell</name>
    <name type="synonym">Lithospermum officinale var. erythrorhizon</name>
    <dbReference type="NCBI Taxonomy" id="34254"/>
    <lineage>
        <taxon>Eukaryota</taxon>
        <taxon>Viridiplantae</taxon>
        <taxon>Streptophyta</taxon>
        <taxon>Embryophyta</taxon>
        <taxon>Tracheophyta</taxon>
        <taxon>Spermatophyta</taxon>
        <taxon>Magnoliopsida</taxon>
        <taxon>eudicotyledons</taxon>
        <taxon>Gunneridae</taxon>
        <taxon>Pentapetalae</taxon>
        <taxon>asterids</taxon>
        <taxon>lamiids</taxon>
        <taxon>Boraginales</taxon>
        <taxon>Boraginaceae</taxon>
        <taxon>Boraginoideae</taxon>
        <taxon>Lithospermeae</taxon>
        <taxon>Lithospermum</taxon>
    </lineage>
</organism>
<feature type="compositionally biased region" description="Basic and acidic residues" evidence="1">
    <location>
        <begin position="149"/>
        <end position="162"/>
    </location>
</feature>
<comment type="caution">
    <text evidence="2">The sequence shown here is derived from an EMBL/GenBank/DDBJ whole genome shotgun (WGS) entry which is preliminary data.</text>
</comment>
<sequence length="315" mass="35897">MIELTNTKRRQEELTPPVILEELLKEQLTEFPKSKRPEEANRSKEKDFCRYNSHGKYSQASCHMCEEVEGIPTTKNKHEAPQGSQVPQPNQKILHQNRWAMKINHQPIRNNKSQSGLSETCIPNAERIKEQQKKHENKLCTRSGTKGRSSQEGKEMKQEDGKLWGDYPSDAYHEESCHMYVEIEEILEKWTSSEAPQATSEIPQSFAVTFTNSDHNRPISVSGYLCDVKISSMLVDRGLVVNILPLHILMLLNISTGDLQTTRIMVQGFKPRRTAGTGQSIPLLGDRGTGDNLMVPRDRLQSHTSLHQQINKEDK</sequence>
<feature type="region of interest" description="Disordered" evidence="1">
    <location>
        <begin position="132"/>
        <end position="162"/>
    </location>
</feature>
<reference evidence="2 3" key="1">
    <citation type="submission" date="2024-01" db="EMBL/GenBank/DDBJ databases">
        <title>The complete chloroplast genome sequence of Lithospermum erythrorhizon: insights into the phylogenetic relationship among Boraginaceae species and the maternal lineages of purple gromwells.</title>
        <authorList>
            <person name="Okada T."/>
            <person name="Watanabe K."/>
        </authorList>
    </citation>
    <scope>NUCLEOTIDE SEQUENCE [LARGE SCALE GENOMIC DNA]</scope>
</reference>
<dbReference type="AlphaFoldDB" id="A0AAV3NVA1"/>
<evidence type="ECO:0000256" key="1">
    <source>
        <dbReference type="SAM" id="MobiDB-lite"/>
    </source>
</evidence>
<protein>
    <submittedName>
        <fullName evidence="2">Uncharacterized protein</fullName>
    </submittedName>
</protein>
<evidence type="ECO:0000313" key="3">
    <source>
        <dbReference type="Proteomes" id="UP001454036"/>
    </source>
</evidence>
<proteinExistence type="predicted"/>
<accession>A0AAV3NVA1</accession>
<keyword evidence="3" id="KW-1185">Reference proteome</keyword>
<evidence type="ECO:0000313" key="2">
    <source>
        <dbReference type="EMBL" id="GAA0143179.1"/>
    </source>
</evidence>